<dbReference type="InterPro" id="IPR005673">
    <property type="entry name" value="ABC_phos-bd_PstS"/>
</dbReference>
<evidence type="ECO:0000256" key="1">
    <source>
        <dbReference type="ARBA" id="ARBA00002841"/>
    </source>
</evidence>
<protein>
    <recommendedName>
        <fullName evidence="4 7">Phosphate-binding protein PstS</fullName>
    </recommendedName>
</protein>
<evidence type="ECO:0000256" key="5">
    <source>
        <dbReference type="ARBA" id="ARBA00022448"/>
    </source>
</evidence>
<dbReference type="Proteomes" id="UP001432180">
    <property type="component" value="Chromosome"/>
</dbReference>
<evidence type="ECO:0000256" key="4">
    <source>
        <dbReference type="ARBA" id="ARBA00021889"/>
    </source>
</evidence>
<comment type="subunit">
    <text evidence="3 7">The complex is composed of two ATP-binding proteins (PstB), two transmembrane proteins (PstC and PstA) and a solute-binding protein (PstS).</text>
</comment>
<dbReference type="InterPro" id="IPR050962">
    <property type="entry name" value="Phosphate-bind_PstS"/>
</dbReference>
<dbReference type="InterPro" id="IPR024370">
    <property type="entry name" value="PBP_domain"/>
</dbReference>
<evidence type="ECO:0000313" key="10">
    <source>
        <dbReference type="EMBL" id="WPL16014.1"/>
    </source>
</evidence>
<dbReference type="CDD" id="cd13565">
    <property type="entry name" value="PBP2_PstS"/>
    <property type="match status" value="1"/>
</dbReference>
<comment type="similarity">
    <text evidence="2 7">Belongs to the PstS family.</text>
</comment>
<gene>
    <name evidence="10" type="primary">pstS_1</name>
    <name evidence="10" type="ORF">Thiowin_00945</name>
</gene>
<dbReference type="SUPFAM" id="SSF53850">
    <property type="entry name" value="Periplasmic binding protein-like II"/>
    <property type="match status" value="1"/>
</dbReference>
<evidence type="ECO:0000256" key="3">
    <source>
        <dbReference type="ARBA" id="ARBA00011529"/>
    </source>
</evidence>
<evidence type="ECO:0000256" key="8">
    <source>
        <dbReference type="SAM" id="SignalP"/>
    </source>
</evidence>
<dbReference type="NCBIfam" id="TIGR00975">
    <property type="entry name" value="3a0107s03"/>
    <property type="match status" value="1"/>
</dbReference>
<feature type="domain" description="PBP" evidence="9">
    <location>
        <begin position="37"/>
        <end position="329"/>
    </location>
</feature>
<evidence type="ECO:0000256" key="6">
    <source>
        <dbReference type="ARBA" id="ARBA00022592"/>
    </source>
</evidence>
<organism evidence="10 11">
    <name type="scientific">Thiorhodovibrio winogradskyi</name>
    <dbReference type="NCBI Taxonomy" id="77007"/>
    <lineage>
        <taxon>Bacteria</taxon>
        <taxon>Pseudomonadati</taxon>
        <taxon>Pseudomonadota</taxon>
        <taxon>Gammaproteobacteria</taxon>
        <taxon>Chromatiales</taxon>
        <taxon>Chromatiaceae</taxon>
        <taxon>Thiorhodovibrio</taxon>
    </lineage>
</organism>
<evidence type="ECO:0000313" key="11">
    <source>
        <dbReference type="Proteomes" id="UP001432180"/>
    </source>
</evidence>
<dbReference type="Pfam" id="PF12849">
    <property type="entry name" value="PBP_like_2"/>
    <property type="match status" value="1"/>
</dbReference>
<dbReference type="EMBL" id="CP121472">
    <property type="protein sequence ID" value="WPL16014.1"/>
    <property type="molecule type" value="Genomic_DNA"/>
</dbReference>
<keyword evidence="11" id="KW-1185">Reference proteome</keyword>
<dbReference type="PANTHER" id="PTHR42996:SF1">
    <property type="entry name" value="PHOSPHATE-BINDING PROTEIN PSTS"/>
    <property type="match status" value="1"/>
</dbReference>
<name>A0ABZ0S687_9GAMM</name>
<dbReference type="RefSeq" id="WP_328986562.1">
    <property type="nucleotide sequence ID" value="NZ_CP121472.1"/>
</dbReference>
<keyword evidence="8" id="KW-0732">Signal</keyword>
<reference evidence="10 11" key="1">
    <citation type="journal article" date="2023" name="Microorganisms">
        <title>Thiorhodovibrio frisius and Trv. litoralis spp. nov., Two Novel Members from a Clade of Fastidious Purple Sulfur Bacteria That Exhibit Unique Red-Shifted Light-Harvesting Capabilities.</title>
        <authorList>
            <person name="Methner A."/>
            <person name="Kuzyk S.B."/>
            <person name="Petersen J."/>
            <person name="Bauer S."/>
            <person name="Brinkmann H."/>
            <person name="Sichau K."/>
            <person name="Wanner G."/>
            <person name="Wolf J."/>
            <person name="Neumann-Schaal M."/>
            <person name="Henke P."/>
            <person name="Tank M."/>
            <person name="Sproer C."/>
            <person name="Bunk B."/>
            <person name="Overmann J."/>
        </authorList>
    </citation>
    <scope>NUCLEOTIDE SEQUENCE [LARGE SCALE GENOMIC DNA]</scope>
    <source>
        <strain evidence="10 11">DSM 6702</strain>
    </source>
</reference>
<proteinExistence type="inferred from homology"/>
<feature type="signal peptide" evidence="8">
    <location>
        <begin position="1"/>
        <end position="21"/>
    </location>
</feature>
<dbReference type="PANTHER" id="PTHR42996">
    <property type="entry name" value="PHOSPHATE-BINDING PROTEIN PSTS"/>
    <property type="match status" value="1"/>
</dbReference>
<evidence type="ECO:0000256" key="7">
    <source>
        <dbReference type="PIRNR" id="PIRNR002756"/>
    </source>
</evidence>
<sequence length="363" mass="38219">MTSKHFLLAGLLIGASLVASLSGCGPSDPSEKAASGAAETQAASALTAAGSSFAAPLISRWMKRYGEQHPDLALSYASVGSGEGIKRFIAGEVAIGATDAPLKPEEIAQIDGAFAQLPITGGMIALAYNLPGVDGPLNLPRDVYVDIFLNKIHRWDDPRIQAANPGLALPSKLIQVVARRDSSGTTFAFTNHLASIAPAWAEQYSVGKQIGWPSGTMLASGNEGVAQRVKITHGAIGYVEAGFARRLHLPLAWLENRTGGLIAPTADTGQRALADGSDAMPEDLSVTVPDPEGARSYPIVTFTWALVRSDYPEPFNTRAVHDFLRWTLTEGQAQAADLGFVPLPETLARASLLELDGLSGIAR</sequence>
<accession>A0ABZ0S687</accession>
<keyword evidence="5 7" id="KW-0813">Transport</keyword>
<dbReference type="PIRSF" id="PIRSF002756">
    <property type="entry name" value="PstS"/>
    <property type="match status" value="1"/>
</dbReference>
<comment type="function">
    <text evidence="1 7">Part of the ABC transporter complex PstSACB involved in phosphate import.</text>
</comment>
<feature type="chain" id="PRO_5045191187" description="Phosphate-binding protein PstS" evidence="8">
    <location>
        <begin position="22"/>
        <end position="363"/>
    </location>
</feature>
<evidence type="ECO:0000256" key="2">
    <source>
        <dbReference type="ARBA" id="ARBA00008725"/>
    </source>
</evidence>
<dbReference type="PROSITE" id="PS51257">
    <property type="entry name" value="PROKAR_LIPOPROTEIN"/>
    <property type="match status" value="1"/>
</dbReference>
<evidence type="ECO:0000259" key="9">
    <source>
        <dbReference type="Pfam" id="PF12849"/>
    </source>
</evidence>
<keyword evidence="6 7" id="KW-0592">Phosphate transport</keyword>
<dbReference type="Gene3D" id="3.40.190.10">
    <property type="entry name" value="Periplasmic binding protein-like II"/>
    <property type="match status" value="2"/>
</dbReference>